<keyword evidence="1" id="KW-0472">Membrane</keyword>
<proteinExistence type="predicted"/>
<evidence type="ECO:0000256" key="1">
    <source>
        <dbReference type="SAM" id="Phobius"/>
    </source>
</evidence>
<feature type="transmembrane region" description="Helical" evidence="1">
    <location>
        <begin position="6"/>
        <end position="29"/>
    </location>
</feature>
<gene>
    <name evidence="2" type="ORF">H6H00_11410</name>
</gene>
<dbReference type="Proteomes" id="UP000515728">
    <property type="component" value="Chromosome"/>
</dbReference>
<dbReference type="AlphaFoldDB" id="A0A7G7MNS5"/>
<dbReference type="EMBL" id="CP060131">
    <property type="protein sequence ID" value="QNG54436.1"/>
    <property type="molecule type" value="Genomic_DNA"/>
</dbReference>
<keyword evidence="1" id="KW-1133">Transmembrane helix</keyword>
<dbReference type="KEGG" id="ppel:H6H00_11410"/>
<dbReference type="RefSeq" id="WP_185721254.1">
    <property type="nucleotide sequence ID" value="NZ_BAAAWI010000001.1"/>
</dbReference>
<keyword evidence="3" id="KW-1185">Reference proteome</keyword>
<name>A0A7G7MNS5_9PSEU</name>
<keyword evidence="1" id="KW-0812">Transmembrane</keyword>
<evidence type="ECO:0000313" key="2">
    <source>
        <dbReference type="EMBL" id="QNG54436.1"/>
    </source>
</evidence>
<accession>A0A7G7MNS5</accession>
<sequence>MEMMSWVAVGVTTWMAGSVPLALLVGAAIRAGGASPRRTAARRAPSHVRHGLGCTGRRVVPGVA</sequence>
<evidence type="ECO:0000313" key="3">
    <source>
        <dbReference type="Proteomes" id="UP000515728"/>
    </source>
</evidence>
<reference evidence="2 3" key="1">
    <citation type="submission" date="2020-08" db="EMBL/GenBank/DDBJ databases">
        <authorList>
            <person name="Mo P."/>
        </authorList>
    </citation>
    <scope>NUCLEOTIDE SEQUENCE [LARGE SCALE GENOMIC DNA]</scope>
    <source>
        <strain evidence="2 3">CGMCC 4.1532</strain>
    </source>
</reference>
<protein>
    <submittedName>
        <fullName evidence="2">Uncharacterized protein</fullName>
    </submittedName>
</protein>
<organism evidence="2 3">
    <name type="scientific">Pseudonocardia petroleophila</name>
    <dbReference type="NCBI Taxonomy" id="37331"/>
    <lineage>
        <taxon>Bacteria</taxon>
        <taxon>Bacillati</taxon>
        <taxon>Actinomycetota</taxon>
        <taxon>Actinomycetes</taxon>
        <taxon>Pseudonocardiales</taxon>
        <taxon>Pseudonocardiaceae</taxon>
        <taxon>Pseudonocardia</taxon>
    </lineage>
</organism>